<keyword evidence="2 6" id="KW-0645">Protease</keyword>
<accession>A0AAD7KC14</accession>
<dbReference type="AlphaFoldDB" id="A0AAD7KC14"/>
<evidence type="ECO:0000256" key="1">
    <source>
        <dbReference type="ARBA" id="ARBA00007447"/>
    </source>
</evidence>
<dbReference type="PANTHER" id="PTHR47966:SF6">
    <property type="entry name" value="PEPTIDASE A1 DOMAIN-CONTAINING PROTEIN"/>
    <property type="match status" value="1"/>
</dbReference>
<feature type="active site" evidence="5">
    <location>
        <position position="104"/>
    </location>
</feature>
<dbReference type="GO" id="GO:0004190">
    <property type="term" value="F:aspartic-type endopeptidase activity"/>
    <property type="evidence" value="ECO:0007669"/>
    <property type="project" value="UniProtKB-KW"/>
</dbReference>
<keyword evidence="8" id="KW-0732">Signal</keyword>
<evidence type="ECO:0000256" key="5">
    <source>
        <dbReference type="PIRSR" id="PIRSR601461-1"/>
    </source>
</evidence>
<keyword evidence="3 6" id="KW-0064">Aspartyl protease</keyword>
<evidence type="ECO:0000256" key="7">
    <source>
        <dbReference type="SAM" id="MobiDB-lite"/>
    </source>
</evidence>
<evidence type="ECO:0000313" key="10">
    <source>
        <dbReference type="EMBL" id="KAJ7782498.1"/>
    </source>
</evidence>
<comment type="similarity">
    <text evidence="1 6">Belongs to the peptidase A1 family.</text>
</comment>
<organism evidence="10 11">
    <name type="scientific">Mycena maculata</name>
    <dbReference type="NCBI Taxonomy" id="230809"/>
    <lineage>
        <taxon>Eukaryota</taxon>
        <taxon>Fungi</taxon>
        <taxon>Dikarya</taxon>
        <taxon>Basidiomycota</taxon>
        <taxon>Agaricomycotina</taxon>
        <taxon>Agaricomycetes</taxon>
        <taxon>Agaricomycetidae</taxon>
        <taxon>Agaricales</taxon>
        <taxon>Marasmiineae</taxon>
        <taxon>Mycenaceae</taxon>
        <taxon>Mycena</taxon>
    </lineage>
</organism>
<feature type="active site" evidence="5">
    <location>
        <position position="298"/>
    </location>
</feature>
<dbReference type="FunFam" id="2.40.70.10:FF:000115">
    <property type="entry name" value="Lysosomal aspartic protease"/>
    <property type="match status" value="1"/>
</dbReference>
<feature type="signal peptide" evidence="8">
    <location>
        <begin position="1"/>
        <end position="18"/>
    </location>
</feature>
<gene>
    <name evidence="10" type="ORF">DFH07DRAFT_790867</name>
</gene>
<dbReference type="PANTHER" id="PTHR47966">
    <property type="entry name" value="BETA-SITE APP-CLEAVING ENZYME, ISOFORM A-RELATED"/>
    <property type="match status" value="1"/>
</dbReference>
<dbReference type="PROSITE" id="PS00141">
    <property type="entry name" value="ASP_PROTEASE"/>
    <property type="match status" value="1"/>
</dbReference>
<dbReference type="PRINTS" id="PR00792">
    <property type="entry name" value="PEPSIN"/>
</dbReference>
<dbReference type="SUPFAM" id="SSF50630">
    <property type="entry name" value="Acid proteases"/>
    <property type="match status" value="1"/>
</dbReference>
<dbReference type="InterPro" id="IPR034164">
    <property type="entry name" value="Pepsin-like_dom"/>
</dbReference>
<evidence type="ECO:0000313" key="11">
    <source>
        <dbReference type="Proteomes" id="UP001215280"/>
    </source>
</evidence>
<evidence type="ECO:0000256" key="2">
    <source>
        <dbReference type="ARBA" id="ARBA00022670"/>
    </source>
</evidence>
<evidence type="ECO:0000256" key="4">
    <source>
        <dbReference type="ARBA" id="ARBA00022801"/>
    </source>
</evidence>
<dbReference type="InterPro" id="IPR033121">
    <property type="entry name" value="PEPTIDASE_A1"/>
</dbReference>
<keyword evidence="4 6" id="KW-0378">Hydrolase</keyword>
<evidence type="ECO:0000256" key="3">
    <source>
        <dbReference type="ARBA" id="ARBA00022750"/>
    </source>
</evidence>
<dbReference type="InterPro" id="IPR001461">
    <property type="entry name" value="Aspartic_peptidase_A1"/>
</dbReference>
<dbReference type="Pfam" id="PF00026">
    <property type="entry name" value="Asp"/>
    <property type="match status" value="1"/>
</dbReference>
<dbReference type="CDD" id="cd05471">
    <property type="entry name" value="pepsin_like"/>
    <property type="match status" value="1"/>
</dbReference>
<dbReference type="Proteomes" id="UP001215280">
    <property type="component" value="Unassembled WGS sequence"/>
</dbReference>
<proteinExistence type="inferred from homology"/>
<evidence type="ECO:0000256" key="8">
    <source>
        <dbReference type="SAM" id="SignalP"/>
    </source>
</evidence>
<evidence type="ECO:0000259" key="9">
    <source>
        <dbReference type="PROSITE" id="PS51767"/>
    </source>
</evidence>
<dbReference type="InterPro" id="IPR001969">
    <property type="entry name" value="Aspartic_peptidase_AS"/>
</dbReference>
<reference evidence="10" key="1">
    <citation type="submission" date="2023-03" db="EMBL/GenBank/DDBJ databases">
        <title>Massive genome expansion in bonnet fungi (Mycena s.s.) driven by repeated elements and novel gene families across ecological guilds.</title>
        <authorList>
            <consortium name="Lawrence Berkeley National Laboratory"/>
            <person name="Harder C.B."/>
            <person name="Miyauchi S."/>
            <person name="Viragh M."/>
            <person name="Kuo A."/>
            <person name="Thoen E."/>
            <person name="Andreopoulos B."/>
            <person name="Lu D."/>
            <person name="Skrede I."/>
            <person name="Drula E."/>
            <person name="Henrissat B."/>
            <person name="Morin E."/>
            <person name="Kohler A."/>
            <person name="Barry K."/>
            <person name="LaButti K."/>
            <person name="Morin E."/>
            <person name="Salamov A."/>
            <person name="Lipzen A."/>
            <person name="Mereny Z."/>
            <person name="Hegedus B."/>
            <person name="Baldrian P."/>
            <person name="Stursova M."/>
            <person name="Weitz H."/>
            <person name="Taylor A."/>
            <person name="Grigoriev I.V."/>
            <person name="Nagy L.G."/>
            <person name="Martin F."/>
            <person name="Kauserud H."/>
        </authorList>
    </citation>
    <scope>NUCLEOTIDE SEQUENCE</scope>
    <source>
        <strain evidence="10">CBHHK188m</strain>
    </source>
</reference>
<keyword evidence="11" id="KW-1185">Reference proteome</keyword>
<dbReference type="InterPro" id="IPR021109">
    <property type="entry name" value="Peptidase_aspartic_dom_sf"/>
</dbReference>
<dbReference type="Gene3D" id="2.40.70.10">
    <property type="entry name" value="Acid Proteases"/>
    <property type="match status" value="2"/>
</dbReference>
<dbReference type="GO" id="GO:0006508">
    <property type="term" value="P:proteolysis"/>
    <property type="evidence" value="ECO:0007669"/>
    <property type="project" value="UniProtKB-KW"/>
</dbReference>
<dbReference type="EMBL" id="JARJLG010000003">
    <property type="protein sequence ID" value="KAJ7782498.1"/>
    <property type="molecule type" value="Genomic_DNA"/>
</dbReference>
<feature type="compositionally biased region" description="Low complexity" evidence="7">
    <location>
        <begin position="431"/>
        <end position="449"/>
    </location>
</feature>
<sequence length="485" mass="49531">MISLPLALLLVLPAFCVADPIHIPLTRRKSGRPATHSDHLAAAEFSRARYGYGSAASTTSPSAKRMQRRGSAEGLNFVNQGGDSSYFGTVDIGTPPQSFDVVLDTGSSDLWVASSSCTTCSSNTPVYNPGQSSSFVQESTAATTISYGSGEVLGAVSQETVSMGNFSLTNQGFLVTQQTTANLLTGSVSGIMGLAFGAISSTQTVPFWQGLISSNQLASPVMSFWLSRFRGTKFAEEEPGGAFTLGGTNASLFTGNIDFRPMSGGSTPTFWLLSVTAVNVQGSAITVPTGDSALAAIDTGTTLIGGPSDAVAAIWAAVPGSTIVGDSMPGFYEFPCSTTVSVSMSFGGEVWPIDPTDLNIGEGTSPSSCLGGIFDLTQGSDITASPGTPTWVVGDTFMKNVYTVFQESPLQIGFAQLSDAAGGGSGTPGEAAATNSAATGASTASATTTPDNHSDSDPKLNSAPPRAPLLSLSPALLAALLLLLL</sequence>
<evidence type="ECO:0000256" key="6">
    <source>
        <dbReference type="RuleBase" id="RU000454"/>
    </source>
</evidence>
<feature type="chain" id="PRO_5042092534" evidence="8">
    <location>
        <begin position="19"/>
        <end position="485"/>
    </location>
</feature>
<dbReference type="PROSITE" id="PS51767">
    <property type="entry name" value="PEPTIDASE_A1"/>
    <property type="match status" value="1"/>
</dbReference>
<feature type="region of interest" description="Disordered" evidence="7">
    <location>
        <begin position="421"/>
        <end position="465"/>
    </location>
</feature>
<protein>
    <submittedName>
        <fullName evidence="10">Acid protease</fullName>
    </submittedName>
</protein>
<feature type="domain" description="Peptidase A1" evidence="9">
    <location>
        <begin position="86"/>
        <end position="415"/>
    </location>
</feature>
<comment type="caution">
    <text evidence="10">The sequence shown here is derived from an EMBL/GenBank/DDBJ whole genome shotgun (WGS) entry which is preliminary data.</text>
</comment>
<name>A0AAD7KC14_9AGAR</name>